<keyword evidence="10" id="KW-0472">Membrane</keyword>
<dbReference type="SUPFAM" id="SSF55874">
    <property type="entry name" value="ATPase domain of HSP90 chaperone/DNA topoisomerase II/histidine kinase"/>
    <property type="match status" value="1"/>
</dbReference>
<evidence type="ECO:0000313" key="14">
    <source>
        <dbReference type="Proteomes" id="UP000262477"/>
    </source>
</evidence>
<protein>
    <recommendedName>
        <fullName evidence="2">histidine kinase</fullName>
        <ecNumber evidence="2">2.7.13.3</ecNumber>
    </recommendedName>
</protein>
<sequence>MDEDGFPALSPRGRRTLAALITAWLLLMGLADIWSRMPLEYMRTLPAGAWLPVLSGVAMAVVVFAPVRVRIEGRAAVAAVLSLTVTGWLAWAPEDGPGSGTLESAVLLVLLARTARTARPWAALGLCLLLGATIVAGPARSGLRYVAHWSGFSSLLLLAAVAAAGFGCHLRMLDDRRARAIIAVREGERLQLAHDLHDFVAHHVTGMVVQAQAALAIREHAPEQVEPLLRGIEKAGNETLDSMHRLVRVLREQDRGTVRPDDLLAELALLISRFGQAGHPTVRLDVSAEARAAELDPEVETTVHRLVQEALTNITRHAPGARDARVGLTASPGTLTAEVVNGPPSQGAMPPGGRSGGFGLIGLRERIEVVGGTLTTGPTPDGGWQVTGTFPVRPQRPVTAAPGLGGSPA</sequence>
<organism evidence="13 14">
    <name type="scientific">Streptomyces inhibens</name>
    <dbReference type="NCBI Taxonomy" id="2293571"/>
    <lineage>
        <taxon>Bacteria</taxon>
        <taxon>Bacillati</taxon>
        <taxon>Actinomycetota</taxon>
        <taxon>Actinomycetes</taxon>
        <taxon>Kitasatosporales</taxon>
        <taxon>Streptomycetaceae</taxon>
        <taxon>Streptomyces</taxon>
    </lineage>
</organism>
<feature type="domain" description="Signal transduction histidine kinase subgroup 3 dimerisation and phosphoacceptor" evidence="12">
    <location>
        <begin position="188"/>
        <end position="254"/>
    </location>
</feature>
<dbReference type="Proteomes" id="UP000262477">
    <property type="component" value="Unassembled WGS sequence"/>
</dbReference>
<dbReference type="Gene3D" id="3.30.565.10">
    <property type="entry name" value="Histidine kinase-like ATPase, C-terminal domain"/>
    <property type="match status" value="1"/>
</dbReference>
<dbReference type="InterPro" id="IPR011712">
    <property type="entry name" value="Sig_transdc_His_kin_sub3_dim/P"/>
</dbReference>
<feature type="compositionally biased region" description="Low complexity" evidence="9">
    <location>
        <begin position="374"/>
        <end position="383"/>
    </location>
</feature>
<dbReference type="PANTHER" id="PTHR24421">
    <property type="entry name" value="NITRATE/NITRITE SENSOR PROTEIN NARX-RELATED"/>
    <property type="match status" value="1"/>
</dbReference>
<keyword evidence="6 13" id="KW-0418">Kinase</keyword>
<dbReference type="RefSeq" id="WP_128504751.1">
    <property type="nucleotide sequence ID" value="NZ_QUAC01000050.1"/>
</dbReference>
<evidence type="ECO:0000256" key="5">
    <source>
        <dbReference type="ARBA" id="ARBA00022741"/>
    </source>
</evidence>
<evidence type="ECO:0000256" key="7">
    <source>
        <dbReference type="ARBA" id="ARBA00022840"/>
    </source>
</evidence>
<evidence type="ECO:0000259" key="12">
    <source>
        <dbReference type="Pfam" id="PF07730"/>
    </source>
</evidence>
<evidence type="ECO:0000313" key="13">
    <source>
        <dbReference type="EMBL" id="REK90939.1"/>
    </source>
</evidence>
<evidence type="ECO:0000256" key="8">
    <source>
        <dbReference type="ARBA" id="ARBA00023012"/>
    </source>
</evidence>
<name>A0A371Q8D1_STRIH</name>
<feature type="transmembrane region" description="Helical" evidence="10">
    <location>
        <begin position="121"/>
        <end position="139"/>
    </location>
</feature>
<evidence type="ECO:0000259" key="11">
    <source>
        <dbReference type="Pfam" id="PF02518"/>
    </source>
</evidence>
<dbReference type="GO" id="GO:0005524">
    <property type="term" value="F:ATP binding"/>
    <property type="evidence" value="ECO:0007669"/>
    <property type="project" value="UniProtKB-KW"/>
</dbReference>
<evidence type="ECO:0000256" key="10">
    <source>
        <dbReference type="SAM" id="Phobius"/>
    </source>
</evidence>
<keyword evidence="4" id="KW-0808">Transferase</keyword>
<dbReference type="InterPro" id="IPR050482">
    <property type="entry name" value="Sensor_HK_TwoCompSys"/>
</dbReference>
<evidence type="ECO:0000256" key="3">
    <source>
        <dbReference type="ARBA" id="ARBA00022553"/>
    </source>
</evidence>
<dbReference type="InterPro" id="IPR003594">
    <property type="entry name" value="HATPase_dom"/>
</dbReference>
<feature type="transmembrane region" description="Helical" evidence="10">
    <location>
        <begin position="151"/>
        <end position="170"/>
    </location>
</feature>
<feature type="domain" description="Histidine kinase/HSP90-like ATPase" evidence="11">
    <location>
        <begin position="300"/>
        <end position="393"/>
    </location>
</feature>
<evidence type="ECO:0000256" key="6">
    <source>
        <dbReference type="ARBA" id="ARBA00022777"/>
    </source>
</evidence>
<dbReference type="Pfam" id="PF07730">
    <property type="entry name" value="HisKA_3"/>
    <property type="match status" value="1"/>
</dbReference>
<dbReference type="Pfam" id="PF02518">
    <property type="entry name" value="HATPase_c"/>
    <property type="match status" value="1"/>
</dbReference>
<dbReference type="AlphaFoldDB" id="A0A371Q8D1"/>
<accession>A0A371Q8D1</accession>
<dbReference type="CDD" id="cd16917">
    <property type="entry name" value="HATPase_UhpB-NarQ-NarX-like"/>
    <property type="match status" value="1"/>
</dbReference>
<keyword evidence="10" id="KW-1133">Transmembrane helix</keyword>
<dbReference type="GO" id="GO:0016020">
    <property type="term" value="C:membrane"/>
    <property type="evidence" value="ECO:0007669"/>
    <property type="project" value="InterPro"/>
</dbReference>
<evidence type="ECO:0000256" key="9">
    <source>
        <dbReference type="SAM" id="MobiDB-lite"/>
    </source>
</evidence>
<evidence type="ECO:0000256" key="1">
    <source>
        <dbReference type="ARBA" id="ARBA00000085"/>
    </source>
</evidence>
<dbReference type="GO" id="GO:0000155">
    <property type="term" value="F:phosphorelay sensor kinase activity"/>
    <property type="evidence" value="ECO:0007669"/>
    <property type="project" value="InterPro"/>
</dbReference>
<dbReference type="EC" id="2.7.13.3" evidence="2"/>
<dbReference type="OrthoDB" id="227596at2"/>
<dbReference type="PANTHER" id="PTHR24421:SF10">
    <property type="entry name" value="NITRATE_NITRITE SENSOR PROTEIN NARQ"/>
    <property type="match status" value="1"/>
</dbReference>
<comment type="catalytic activity">
    <reaction evidence="1">
        <text>ATP + protein L-histidine = ADP + protein N-phospho-L-histidine.</text>
        <dbReference type="EC" id="2.7.13.3"/>
    </reaction>
</comment>
<dbReference type="GO" id="GO:0046983">
    <property type="term" value="F:protein dimerization activity"/>
    <property type="evidence" value="ECO:0007669"/>
    <property type="project" value="InterPro"/>
</dbReference>
<evidence type="ECO:0000256" key="2">
    <source>
        <dbReference type="ARBA" id="ARBA00012438"/>
    </source>
</evidence>
<keyword evidence="10" id="KW-0812">Transmembrane</keyword>
<dbReference type="Gene3D" id="1.20.5.1930">
    <property type="match status" value="1"/>
</dbReference>
<keyword evidence="5" id="KW-0547">Nucleotide-binding</keyword>
<feature type="region of interest" description="Disordered" evidence="9">
    <location>
        <begin position="374"/>
        <end position="409"/>
    </location>
</feature>
<evidence type="ECO:0000256" key="4">
    <source>
        <dbReference type="ARBA" id="ARBA00022679"/>
    </source>
</evidence>
<comment type="caution">
    <text evidence="13">The sequence shown here is derived from an EMBL/GenBank/DDBJ whole genome shotgun (WGS) entry which is preliminary data.</text>
</comment>
<dbReference type="InterPro" id="IPR036890">
    <property type="entry name" value="HATPase_C_sf"/>
</dbReference>
<gene>
    <name evidence="13" type="ORF">DY245_07400</name>
</gene>
<keyword evidence="14" id="KW-1185">Reference proteome</keyword>
<keyword evidence="3" id="KW-0597">Phosphoprotein</keyword>
<keyword evidence="8" id="KW-0902">Two-component regulatory system</keyword>
<feature type="transmembrane region" description="Helical" evidence="10">
    <location>
        <begin position="47"/>
        <end position="67"/>
    </location>
</feature>
<proteinExistence type="predicted"/>
<reference evidence="13 14" key="1">
    <citation type="submission" date="2018-08" db="EMBL/GenBank/DDBJ databases">
        <title>Streptomyces NEAU-D10 sp. nov., a novel Actinomycete isolated from soil.</title>
        <authorList>
            <person name="Jin L."/>
        </authorList>
    </citation>
    <scope>NUCLEOTIDE SEQUENCE [LARGE SCALE GENOMIC DNA]</scope>
    <source>
        <strain evidence="13 14">NEAU-D10</strain>
    </source>
</reference>
<keyword evidence="7" id="KW-0067">ATP-binding</keyword>
<dbReference type="EMBL" id="QUAC01000050">
    <property type="protein sequence ID" value="REK90939.1"/>
    <property type="molecule type" value="Genomic_DNA"/>
</dbReference>